<evidence type="ECO:0000313" key="9">
    <source>
        <dbReference type="EMBL" id="CDR37164.1"/>
    </source>
</evidence>
<dbReference type="GO" id="GO:0030130">
    <property type="term" value="C:clathrin coat of trans-Golgi network vesicle"/>
    <property type="evidence" value="ECO:0007669"/>
    <property type="project" value="InterPro"/>
</dbReference>
<keyword evidence="3 6" id="KW-0472">Membrane</keyword>
<dbReference type="AlphaFoldDB" id="A0A061AHW3"/>
<accession>A0A061AHW3</accession>
<dbReference type="Pfam" id="PF01086">
    <property type="entry name" value="Clathrin_lg_ch"/>
    <property type="match status" value="1"/>
</dbReference>
<evidence type="ECO:0000256" key="6">
    <source>
        <dbReference type="RuleBase" id="RU363137"/>
    </source>
</evidence>
<keyword evidence="4 6" id="KW-0168">Coated pit</keyword>
<reference evidence="9" key="1">
    <citation type="journal article" date="2014" name="Genome Announc.">
        <title>Draft genome sequence of Rhodosporidium toruloides CECT1137, an oleaginous yeast of biotechnological interest.</title>
        <authorList>
            <person name="Morin N."/>
            <person name="Calcas X."/>
            <person name="Devillers H."/>
            <person name="Durrens P."/>
            <person name="Sherman D.J."/>
            <person name="Nicaud J.-M."/>
            <person name="Neuveglise C."/>
        </authorList>
    </citation>
    <scope>NUCLEOTIDE SEQUENCE</scope>
    <source>
        <strain evidence="9">CECT1137</strain>
    </source>
</reference>
<keyword evidence="7" id="KW-0175">Coiled coil</keyword>
<dbReference type="GO" id="GO:0032050">
    <property type="term" value="F:clathrin heavy chain binding"/>
    <property type="evidence" value="ECO:0007669"/>
    <property type="project" value="TreeGrafter"/>
</dbReference>
<feature type="region of interest" description="Disordered" evidence="8">
    <location>
        <begin position="107"/>
        <end position="155"/>
    </location>
</feature>
<evidence type="ECO:0000256" key="4">
    <source>
        <dbReference type="ARBA" id="ARBA00023176"/>
    </source>
</evidence>
<evidence type="ECO:0000256" key="3">
    <source>
        <dbReference type="ARBA" id="ARBA00023136"/>
    </source>
</evidence>
<feature type="coiled-coil region" evidence="7">
    <location>
        <begin position="158"/>
        <end position="211"/>
    </location>
</feature>
<evidence type="ECO:0000256" key="1">
    <source>
        <dbReference type="ARBA" id="ARBA00004180"/>
    </source>
</evidence>
<dbReference type="EMBL" id="LK052937">
    <property type="protein sequence ID" value="CDR37164.1"/>
    <property type="molecule type" value="Genomic_DNA"/>
</dbReference>
<feature type="region of interest" description="Disordered" evidence="8">
    <location>
        <begin position="31"/>
        <end position="85"/>
    </location>
</feature>
<dbReference type="GO" id="GO:0072583">
    <property type="term" value="P:clathrin-dependent endocytosis"/>
    <property type="evidence" value="ECO:0007669"/>
    <property type="project" value="TreeGrafter"/>
</dbReference>
<evidence type="ECO:0000256" key="2">
    <source>
        <dbReference type="ARBA" id="ARBA00005263"/>
    </source>
</evidence>
<dbReference type="GO" id="GO:0030132">
    <property type="term" value="C:clathrin coat of coated pit"/>
    <property type="evidence" value="ECO:0007669"/>
    <property type="project" value="InterPro"/>
</dbReference>
<proteinExistence type="inferred from homology"/>
<dbReference type="GO" id="GO:0006886">
    <property type="term" value="P:intracellular protein transport"/>
    <property type="evidence" value="ECO:0007669"/>
    <property type="project" value="InterPro"/>
</dbReference>
<dbReference type="PANTHER" id="PTHR10639:SF7">
    <property type="entry name" value="CLATHRIN LIGHT CHAIN"/>
    <property type="match status" value="1"/>
</dbReference>
<evidence type="ECO:0000256" key="5">
    <source>
        <dbReference type="ARBA" id="ARBA00023329"/>
    </source>
</evidence>
<keyword evidence="5 6" id="KW-0968">Cytoplasmic vesicle</keyword>
<comment type="function">
    <text evidence="6">Clathrin is the major protein of the polyhedral coat of coated pits and vesicles.</text>
</comment>
<evidence type="ECO:0000256" key="7">
    <source>
        <dbReference type="SAM" id="Coils"/>
    </source>
</evidence>
<name>A0A061AHW3_RHOTO</name>
<gene>
    <name evidence="9" type="ORF">RHTO0S_02e11430g</name>
</gene>
<dbReference type="InterPro" id="IPR000996">
    <property type="entry name" value="Clathrin_L-chain"/>
</dbReference>
<sequence length="273" mass="29687">MDDLFGTQDSQHTADPASDFLARERELLGADAGQFAHPTDSTSLDKDYEQSAAAFPDLDDAGDDALGSFTGAPVQASGGAPAQVGHQVSVTGDNEFAAFEQEYPEIELPSEQPHENGMNGIPPAPSPIGLAAPAFNQSASATPAPQDEGESEFIKSWREKQAQEIAKREEEAAQKKEETIAKARNAIDNFYKEYNAKKEKAIAQNKEDEEKFKTELSDSLAKGTTWERICTLIDLQDSRSKTTTKSKQDLTRFKELLLSLRREGETAPGAAGY</sequence>
<dbReference type="OrthoDB" id="5512at2759"/>
<comment type="similarity">
    <text evidence="2 6">Belongs to the clathrin light chain family.</text>
</comment>
<evidence type="ECO:0000256" key="8">
    <source>
        <dbReference type="SAM" id="MobiDB-lite"/>
    </source>
</evidence>
<dbReference type="PANTHER" id="PTHR10639">
    <property type="entry name" value="CLATHRIN LIGHT CHAIN"/>
    <property type="match status" value="1"/>
</dbReference>
<protein>
    <recommendedName>
        <fullName evidence="6">Clathrin light chain</fullName>
    </recommendedName>
</protein>
<comment type="subcellular location">
    <subcellularLocation>
        <location evidence="1 6">Cytoplasmic vesicle membrane</location>
        <topology evidence="1 6">Peripheral membrane protein</topology>
        <orientation evidence="1 6">Cytoplasmic side</orientation>
    </subcellularLocation>
    <subcellularLocation>
        <location evidence="6">Membrane</location>
        <location evidence="6">Coated pit</location>
        <topology evidence="6">Peripheral membrane protein</topology>
        <orientation evidence="6">Cytoplasmic side</orientation>
    </subcellularLocation>
    <text evidence="6">Cytoplasmic face of coated pits and vesicles.</text>
</comment>
<dbReference type="GO" id="GO:0005198">
    <property type="term" value="F:structural molecule activity"/>
    <property type="evidence" value="ECO:0007669"/>
    <property type="project" value="InterPro"/>
</dbReference>
<organism evidence="9">
    <name type="scientific">Rhodotorula toruloides</name>
    <name type="common">Yeast</name>
    <name type="synonym">Rhodosporidium toruloides</name>
    <dbReference type="NCBI Taxonomy" id="5286"/>
    <lineage>
        <taxon>Eukaryota</taxon>
        <taxon>Fungi</taxon>
        <taxon>Dikarya</taxon>
        <taxon>Basidiomycota</taxon>
        <taxon>Pucciniomycotina</taxon>
        <taxon>Microbotryomycetes</taxon>
        <taxon>Sporidiobolales</taxon>
        <taxon>Sporidiobolaceae</taxon>
        <taxon>Rhodotorula</taxon>
    </lineage>
</organism>